<gene>
    <name evidence="1" type="ORF">SDC9_172938</name>
</gene>
<sequence length="194" mass="22591">MSIQNKEINIILFIGIMIWLCSCKNESANQKLYDVIMEDFYFPDSPPLIVSIKSPESDSILCCLSSHSLYEVMNIKIVSEDSFKEELFHNISQQKTITVDSLLFESLNRTARVETDSILLNLYSLKGINGVLNETLDPHGAIFYTSDTSEKRYMKVRYIIYLSFINNIYFYWDDETGGLFIMDSYREKLKNKHE</sequence>
<dbReference type="AlphaFoldDB" id="A0A645GH69"/>
<organism evidence="1">
    <name type="scientific">bioreactor metagenome</name>
    <dbReference type="NCBI Taxonomy" id="1076179"/>
    <lineage>
        <taxon>unclassified sequences</taxon>
        <taxon>metagenomes</taxon>
        <taxon>ecological metagenomes</taxon>
    </lineage>
</organism>
<dbReference type="EMBL" id="VSSQ01074735">
    <property type="protein sequence ID" value="MPN25526.1"/>
    <property type="molecule type" value="Genomic_DNA"/>
</dbReference>
<accession>A0A645GH69</accession>
<proteinExistence type="predicted"/>
<comment type="caution">
    <text evidence="1">The sequence shown here is derived from an EMBL/GenBank/DDBJ whole genome shotgun (WGS) entry which is preliminary data.</text>
</comment>
<name>A0A645GH69_9ZZZZ</name>
<reference evidence="1" key="1">
    <citation type="submission" date="2019-08" db="EMBL/GenBank/DDBJ databases">
        <authorList>
            <person name="Kucharzyk K."/>
            <person name="Murdoch R.W."/>
            <person name="Higgins S."/>
            <person name="Loffler F."/>
        </authorList>
    </citation>
    <scope>NUCLEOTIDE SEQUENCE</scope>
</reference>
<dbReference type="PROSITE" id="PS51257">
    <property type="entry name" value="PROKAR_LIPOPROTEIN"/>
    <property type="match status" value="1"/>
</dbReference>
<evidence type="ECO:0000313" key="1">
    <source>
        <dbReference type="EMBL" id="MPN25526.1"/>
    </source>
</evidence>
<protein>
    <submittedName>
        <fullName evidence="1">Uncharacterized protein</fullName>
    </submittedName>
</protein>